<dbReference type="SUPFAM" id="SSF52777">
    <property type="entry name" value="CoA-dependent acyltransferases"/>
    <property type="match status" value="2"/>
</dbReference>
<protein>
    <submittedName>
        <fullName evidence="2">Condensation domain protein</fullName>
    </submittedName>
</protein>
<gene>
    <name evidence="2" type="ordered locus">AciX8_3726</name>
</gene>
<dbReference type="GO" id="GO:0003824">
    <property type="term" value="F:catalytic activity"/>
    <property type="evidence" value="ECO:0007669"/>
    <property type="project" value="InterPro"/>
</dbReference>
<dbReference type="EMBL" id="CP003130">
    <property type="protein sequence ID" value="AEU38012.1"/>
    <property type="molecule type" value="Genomic_DNA"/>
</dbReference>
<organism evidence="2 3">
    <name type="scientific">Granulicella mallensis (strain ATCC BAA-1857 / DSM 23137 / MP5ACTX8)</name>
    <dbReference type="NCBI Taxonomy" id="682795"/>
    <lineage>
        <taxon>Bacteria</taxon>
        <taxon>Pseudomonadati</taxon>
        <taxon>Acidobacteriota</taxon>
        <taxon>Terriglobia</taxon>
        <taxon>Terriglobales</taxon>
        <taxon>Acidobacteriaceae</taxon>
        <taxon>Granulicella</taxon>
    </lineage>
</organism>
<dbReference type="KEGG" id="gma:AciX8_3726"/>
<dbReference type="Proteomes" id="UP000007113">
    <property type="component" value="Chromosome"/>
</dbReference>
<dbReference type="InterPro" id="IPR052058">
    <property type="entry name" value="Alcohol_O-acetyltransferase"/>
</dbReference>
<dbReference type="HOGENOM" id="CLU_048554_1_0_0"/>
<evidence type="ECO:0000313" key="2">
    <source>
        <dbReference type="EMBL" id="AEU38012.1"/>
    </source>
</evidence>
<accession>G8NZI4</accession>
<feature type="domain" description="Condensation" evidence="1">
    <location>
        <begin position="56"/>
        <end position="169"/>
    </location>
</feature>
<dbReference type="PANTHER" id="PTHR28037">
    <property type="entry name" value="ALCOHOL O-ACETYLTRANSFERASE 1-RELATED"/>
    <property type="match status" value="1"/>
</dbReference>
<dbReference type="InterPro" id="IPR001242">
    <property type="entry name" value="Condensation_dom"/>
</dbReference>
<evidence type="ECO:0000313" key="3">
    <source>
        <dbReference type="Proteomes" id="UP000007113"/>
    </source>
</evidence>
<keyword evidence="3" id="KW-1185">Reference proteome</keyword>
<reference evidence="2 3" key="1">
    <citation type="submission" date="2011-11" db="EMBL/GenBank/DDBJ databases">
        <title>Complete sequence of Granulicella mallensis MP5ACTX8.</title>
        <authorList>
            <consortium name="US DOE Joint Genome Institute"/>
            <person name="Lucas S."/>
            <person name="Copeland A."/>
            <person name="Lapidus A."/>
            <person name="Cheng J.-F."/>
            <person name="Goodwin L."/>
            <person name="Pitluck S."/>
            <person name="Peters L."/>
            <person name="Lu M."/>
            <person name="Detter J.C."/>
            <person name="Han C."/>
            <person name="Tapia R."/>
            <person name="Land M."/>
            <person name="Hauser L."/>
            <person name="Kyrpides N."/>
            <person name="Ivanova N."/>
            <person name="Mikhailova N."/>
            <person name="Pagani I."/>
            <person name="Rawat S."/>
            <person name="Mannisto M."/>
            <person name="Haggblom M."/>
            <person name="Woyke T."/>
        </authorList>
    </citation>
    <scope>NUCLEOTIDE SEQUENCE [LARGE SCALE GENOMIC DNA]</scope>
    <source>
        <strain evidence="3">ATCC BAA-1857 / DSM 23137 / MP5ACTX8</strain>
    </source>
</reference>
<dbReference type="Gene3D" id="3.30.559.10">
    <property type="entry name" value="Chloramphenicol acetyltransferase-like domain"/>
    <property type="match status" value="1"/>
</dbReference>
<dbReference type="InterPro" id="IPR023213">
    <property type="entry name" value="CAT-like_dom_sf"/>
</dbReference>
<dbReference type="Pfam" id="PF00668">
    <property type="entry name" value="Condensation"/>
    <property type="match status" value="1"/>
</dbReference>
<dbReference type="Gene3D" id="3.30.559.30">
    <property type="entry name" value="Nonribosomal peptide synthetase, condensation domain"/>
    <property type="match status" value="1"/>
</dbReference>
<evidence type="ECO:0000259" key="1">
    <source>
        <dbReference type="Pfam" id="PF00668"/>
    </source>
</evidence>
<name>G8NZI4_GRAMM</name>
<dbReference type="eggNOG" id="COG1020">
    <property type="taxonomic scope" value="Bacteria"/>
</dbReference>
<sequence length="434" mass="46964">MSSAETAIHAETTRASILHSNPLIRPLGALEEIMWLIDQSSRVHFALVAEIGGCTTVGEWRAALDALQRRHPLLSTCIDSRHSQIPHFRHIDGAQIPLRVVENVPARWESEVEAELHKQFDPEQAPLMRAVLLYQESKAVLILVAHHSIADGFSSAFAIRDVLRALSGQPLDPLPLMPSREEMFGLPRRLPSEGRPPVHHSAAVAASIASDTRKDPIPHIRRLSLAPELTSRLQSRSKEEGTTVHGALCAALLFVGRQIDPGWHDDTVRMRSSVSIRTLLGLGENCMPAISGGEVSIDPQATPEFWDMARLIKSGLSGVQTREGVSIAINAANQAVLSGLDVETAAQLLKRAFGGQAMVTNLGRLPFDTNFGRLKLESLWGPAVLRGVDGEQTLGAVTVNGSLNLLHTSHAPLSALLENIEEVLAKVCAHAGTV</sequence>
<dbReference type="AlphaFoldDB" id="G8NZI4"/>
<proteinExistence type="predicted"/>
<dbReference type="PANTHER" id="PTHR28037:SF1">
    <property type="entry name" value="ALCOHOL O-ACETYLTRANSFERASE 1-RELATED"/>
    <property type="match status" value="1"/>
</dbReference>
<dbReference type="STRING" id="682795.AciX8_3726"/>